<dbReference type="PANTHER" id="PTHR21240:SF19">
    <property type="entry name" value="CATALYTIC_ HYDROLASE"/>
    <property type="match status" value="1"/>
</dbReference>
<name>A0A558A3D7_9PSEU</name>
<dbReference type="CDD" id="cd01292">
    <property type="entry name" value="metallo-dependent_hydrolases"/>
    <property type="match status" value="1"/>
</dbReference>
<evidence type="ECO:0000259" key="2">
    <source>
        <dbReference type="Pfam" id="PF04909"/>
    </source>
</evidence>
<keyword evidence="3" id="KW-0378">Hydrolase</keyword>
<feature type="domain" description="Amidohydrolase-related" evidence="2">
    <location>
        <begin position="9"/>
        <end position="288"/>
    </location>
</feature>
<dbReference type="InterPro" id="IPR032466">
    <property type="entry name" value="Metal_Hydrolase"/>
</dbReference>
<evidence type="ECO:0000313" key="3">
    <source>
        <dbReference type="EMBL" id="TVT18791.1"/>
    </source>
</evidence>
<gene>
    <name evidence="3" type="ORF">FNH06_26675</name>
</gene>
<dbReference type="GO" id="GO:0016787">
    <property type="term" value="F:hydrolase activity"/>
    <property type="evidence" value="ECO:0007669"/>
    <property type="project" value="UniProtKB-KW"/>
</dbReference>
<evidence type="ECO:0000256" key="1">
    <source>
        <dbReference type="ARBA" id="ARBA00023239"/>
    </source>
</evidence>
<dbReference type="InterPro" id="IPR032465">
    <property type="entry name" value="ACMSD"/>
</dbReference>
<evidence type="ECO:0000313" key="4">
    <source>
        <dbReference type="Proteomes" id="UP000318578"/>
    </source>
</evidence>
<organism evidence="3 4">
    <name type="scientific">Amycolatopsis acidiphila</name>
    <dbReference type="NCBI Taxonomy" id="715473"/>
    <lineage>
        <taxon>Bacteria</taxon>
        <taxon>Bacillati</taxon>
        <taxon>Actinomycetota</taxon>
        <taxon>Actinomycetes</taxon>
        <taxon>Pseudonocardiales</taxon>
        <taxon>Pseudonocardiaceae</taxon>
        <taxon>Amycolatopsis</taxon>
    </lineage>
</organism>
<dbReference type="Proteomes" id="UP000318578">
    <property type="component" value="Unassembled WGS sequence"/>
</dbReference>
<dbReference type="GO" id="GO:0016831">
    <property type="term" value="F:carboxy-lyase activity"/>
    <property type="evidence" value="ECO:0007669"/>
    <property type="project" value="InterPro"/>
</dbReference>
<dbReference type="InterPro" id="IPR006680">
    <property type="entry name" value="Amidohydro-rel"/>
</dbReference>
<reference evidence="3 4" key="1">
    <citation type="submission" date="2019-07" db="EMBL/GenBank/DDBJ databases">
        <title>New species of Amycolatopsis and Streptomyces.</title>
        <authorList>
            <person name="Duangmal K."/>
            <person name="Teo W.F.A."/>
            <person name="Lipun K."/>
        </authorList>
    </citation>
    <scope>NUCLEOTIDE SEQUENCE [LARGE SCALE GENOMIC DNA]</scope>
    <source>
        <strain evidence="3 4">JCM 30562</strain>
    </source>
</reference>
<keyword evidence="4" id="KW-1185">Reference proteome</keyword>
<dbReference type="Gene3D" id="3.20.20.140">
    <property type="entry name" value="Metal-dependent hydrolases"/>
    <property type="match status" value="1"/>
</dbReference>
<protein>
    <submittedName>
        <fullName evidence="3">Amidohydrolase</fullName>
    </submittedName>
</protein>
<dbReference type="OrthoDB" id="1407586at2"/>
<sequence length="289" mass="31793">MDVAALTAIDVHTHVHRSARATSATESDEAMASMAKYFKTGAKSYTVDELAAFYRTQNMAAVTFTVDVKDAPSRPDQPGNEEIAERAHANSDVLIPFASVDPARGKEGVRQARRLIEEYGVRGFKFHPTAQAFQPDDRSAYPLYEVIQEAGLPALFHTGQTGAGAGQRGGGGLRLRYSNPIHLDDVAADFPDLTIIMAHPSFPWQEEAISVALHKPLVHIDLSGWSPKYFPPVLVQYANTLLKDKVLFGTDFPMLTPERWLADLAKTEIRDEVKPRLLKDNAVRVLGLG</sequence>
<accession>A0A558A3D7</accession>
<dbReference type="EMBL" id="VJZA01000056">
    <property type="protein sequence ID" value="TVT18791.1"/>
    <property type="molecule type" value="Genomic_DNA"/>
</dbReference>
<dbReference type="SUPFAM" id="SSF51556">
    <property type="entry name" value="Metallo-dependent hydrolases"/>
    <property type="match status" value="1"/>
</dbReference>
<dbReference type="PANTHER" id="PTHR21240">
    <property type="entry name" value="2-AMINO-3-CARBOXYLMUCONATE-6-SEMIALDEHYDE DECARBOXYLASE"/>
    <property type="match status" value="1"/>
</dbReference>
<dbReference type="AlphaFoldDB" id="A0A558A3D7"/>
<proteinExistence type="predicted"/>
<keyword evidence="1" id="KW-0456">Lyase</keyword>
<comment type="caution">
    <text evidence="3">The sequence shown here is derived from an EMBL/GenBank/DDBJ whole genome shotgun (WGS) entry which is preliminary data.</text>
</comment>
<dbReference type="Pfam" id="PF04909">
    <property type="entry name" value="Amidohydro_2"/>
    <property type="match status" value="1"/>
</dbReference>